<dbReference type="AlphaFoldDB" id="A0A848BAV4"/>
<organism evidence="2 3">
    <name type="scientific">Selenomonas bovis</name>
    <dbReference type="NCBI Taxonomy" id="416586"/>
    <lineage>
        <taxon>Bacteria</taxon>
        <taxon>Bacillati</taxon>
        <taxon>Bacillota</taxon>
        <taxon>Negativicutes</taxon>
        <taxon>Selenomonadales</taxon>
        <taxon>Selenomonadaceae</taxon>
        <taxon>Selenomonas</taxon>
    </lineage>
</organism>
<reference evidence="2 3" key="1">
    <citation type="submission" date="2020-04" db="EMBL/GenBank/DDBJ databases">
        <authorList>
            <person name="Hitch T.C.A."/>
            <person name="Wylensek D."/>
            <person name="Clavel T."/>
        </authorList>
    </citation>
    <scope>NUCLEOTIDE SEQUENCE [LARGE SCALE GENOMIC DNA]</scope>
    <source>
        <strain evidence="2 3">PG-130-P53-12</strain>
    </source>
</reference>
<evidence type="ECO:0000313" key="3">
    <source>
        <dbReference type="Proteomes" id="UP000543804"/>
    </source>
</evidence>
<dbReference type="InterPro" id="IPR011765">
    <property type="entry name" value="Pept_M16_N"/>
</dbReference>
<dbReference type="GO" id="GO:0016485">
    <property type="term" value="P:protein processing"/>
    <property type="evidence" value="ECO:0007669"/>
    <property type="project" value="TreeGrafter"/>
</dbReference>
<dbReference type="GO" id="GO:0046872">
    <property type="term" value="F:metal ion binding"/>
    <property type="evidence" value="ECO:0007669"/>
    <property type="project" value="InterPro"/>
</dbReference>
<dbReference type="SUPFAM" id="SSF63411">
    <property type="entry name" value="LuxS/MPP-like metallohydrolase"/>
    <property type="match status" value="4"/>
</dbReference>
<dbReference type="Pfam" id="PF08367">
    <property type="entry name" value="M16C_assoc"/>
    <property type="match status" value="1"/>
</dbReference>
<dbReference type="EMBL" id="JABAFA010000005">
    <property type="protein sequence ID" value="NMD98447.1"/>
    <property type="molecule type" value="Genomic_DNA"/>
</dbReference>
<accession>A0A848BAV4</accession>
<dbReference type="InterPro" id="IPR007863">
    <property type="entry name" value="Peptidase_M16_C"/>
</dbReference>
<comment type="caution">
    <text evidence="2">The sequence shown here is derived from an EMBL/GenBank/DDBJ whole genome shotgun (WGS) entry which is preliminary data.</text>
</comment>
<sequence>MKIQEVYHGFRLLRETPVPEADVTAYEFTHEKSGARMLYLKTTDDNKVFSITFRTPPTDDTGVAHIVEHSTLCGSRKYPLKEPFVELVKGSLNTFLNAMTYPDKTMYPVASRNDKDFQNLMDVYLDAVFYPAMRENPQVLMQEGWHYEIESPEAPLTYSGVVYNEMKGALSSPDDLLESKIMAALYPDTTYHYESGGDPAAIPQLTQQMFTDFHARYYHPSNSYIYLYGDMDIDEKLRYLDEAYLSHFDRIPVPSHIDRQPAFDALRHAAQEYPVSVGEETREKTFLSLNWKIGEAQDAKTMFAFEILEHALLRTPAAPLRKALIEAHLGKDVDSEFETDLMEPFFSIIINNSEAERQEKFYTTVMETLRRLVADGLDRTLMEASLNRFEFKLREADFGSAPKGLIYNIHCLRSWLYDGDALDYLFYEDTLRELRDGLAQGYFERLIETYLLDNPHVVLLTLAPSTTLAAEKERVMTEELAARKRAMSAEEIQAVIEGTKALKLRQQTPDTPEALATIPVLKLDDIRRKAYELPLAVSKIAGRKLLESDVETNGIAYLTFYFDASRVAQADLPYAYLLCALLGSVDTQEHSYMELANLANLHTGGMSFDLGAYTYKDAPETFLPKLRVKAKALTRKLPELFSLLREILMESQFTDAKRLKELLEQEQVSIEMNMQRSAHNVVASRLAAYFTKAGAYEDEGALPYYEFVKSFLKDFDASLVRLREAASRLLPRLFGGEELVVSLTISASDAAAAKAELGHFLQQLPAEAYPKEEYHFPLKKENDGFLSASQVQYVGKGANFKQLGFSYTGAMRVLETLLRYGYFWTKIRVQGGAYGAFTRLRRDGQLFFGSYRDPNLKETLDVFDGTAEVVRHFEATDREMLKSIIGTMSGVDMPLTPRMKGDAAAECYLRGITYEDRQQSRDEILSTRQEDIRALAPLIDACMHENAICVFGAEEKVNENAALFGRLTRVMD</sequence>
<dbReference type="Pfam" id="PF05193">
    <property type="entry name" value="Peptidase_M16_C"/>
    <property type="match status" value="1"/>
</dbReference>
<dbReference type="SMART" id="SM01264">
    <property type="entry name" value="M16C_associated"/>
    <property type="match status" value="1"/>
</dbReference>
<dbReference type="GO" id="GO:0004222">
    <property type="term" value="F:metalloendopeptidase activity"/>
    <property type="evidence" value="ECO:0007669"/>
    <property type="project" value="TreeGrafter"/>
</dbReference>
<dbReference type="FunFam" id="3.30.830.10:FF:000034">
    <property type="entry name" value="presequence protease 1, chloroplastic/mitochondrial"/>
    <property type="match status" value="1"/>
</dbReference>
<dbReference type="RefSeq" id="WP_170077155.1">
    <property type="nucleotide sequence ID" value="NZ_JABAFA010000005.1"/>
</dbReference>
<protein>
    <submittedName>
        <fullName evidence="2">Insulinase family protein</fullName>
    </submittedName>
</protein>
<evidence type="ECO:0000259" key="1">
    <source>
        <dbReference type="SMART" id="SM01264"/>
    </source>
</evidence>
<dbReference type="Proteomes" id="UP000543804">
    <property type="component" value="Unassembled WGS sequence"/>
</dbReference>
<dbReference type="PANTHER" id="PTHR43016">
    <property type="entry name" value="PRESEQUENCE PROTEASE"/>
    <property type="match status" value="1"/>
</dbReference>
<keyword evidence="3" id="KW-1185">Reference proteome</keyword>
<name>A0A848BAV4_9FIRM</name>
<dbReference type="Pfam" id="PF22516">
    <property type="entry name" value="PreP_C"/>
    <property type="match status" value="1"/>
</dbReference>
<gene>
    <name evidence="2" type="ORF">HF878_02970</name>
</gene>
<dbReference type="Gene3D" id="3.30.830.10">
    <property type="entry name" value="Metalloenzyme, LuxS/M16 peptidase-like"/>
    <property type="match status" value="4"/>
</dbReference>
<evidence type="ECO:0000313" key="2">
    <source>
        <dbReference type="EMBL" id="NMD98447.1"/>
    </source>
</evidence>
<feature type="domain" description="Peptidase M16C associated" evidence="1">
    <location>
        <begin position="462"/>
        <end position="711"/>
    </location>
</feature>
<dbReference type="InterPro" id="IPR011249">
    <property type="entry name" value="Metalloenz_LuxS/M16"/>
</dbReference>
<dbReference type="Pfam" id="PF00675">
    <property type="entry name" value="Peptidase_M16"/>
    <property type="match status" value="1"/>
</dbReference>
<proteinExistence type="predicted"/>
<dbReference type="InterPro" id="IPR013578">
    <property type="entry name" value="Peptidase_M16C_assoc"/>
</dbReference>
<dbReference type="InterPro" id="IPR055130">
    <property type="entry name" value="PreP_C"/>
</dbReference>
<dbReference type="PANTHER" id="PTHR43016:SF13">
    <property type="entry name" value="PRESEQUENCE PROTEASE, MITOCHONDRIAL"/>
    <property type="match status" value="1"/>
</dbReference>